<feature type="signal peptide" evidence="1">
    <location>
        <begin position="1"/>
        <end position="22"/>
    </location>
</feature>
<evidence type="ECO:0000313" key="3">
    <source>
        <dbReference type="Proteomes" id="UP001164746"/>
    </source>
</evidence>
<organism evidence="2 3">
    <name type="scientific">Mya arenaria</name>
    <name type="common">Soft-shell clam</name>
    <dbReference type="NCBI Taxonomy" id="6604"/>
    <lineage>
        <taxon>Eukaryota</taxon>
        <taxon>Metazoa</taxon>
        <taxon>Spiralia</taxon>
        <taxon>Lophotrochozoa</taxon>
        <taxon>Mollusca</taxon>
        <taxon>Bivalvia</taxon>
        <taxon>Autobranchia</taxon>
        <taxon>Heteroconchia</taxon>
        <taxon>Euheterodonta</taxon>
        <taxon>Imparidentia</taxon>
        <taxon>Neoheterodontei</taxon>
        <taxon>Myida</taxon>
        <taxon>Myoidea</taxon>
        <taxon>Myidae</taxon>
        <taxon>Mya</taxon>
    </lineage>
</organism>
<reference evidence="2" key="1">
    <citation type="submission" date="2022-11" db="EMBL/GenBank/DDBJ databases">
        <title>Centuries of genome instability and evolution in soft-shell clam transmissible cancer (bioRxiv).</title>
        <authorList>
            <person name="Hart S.F.M."/>
            <person name="Yonemitsu M.A."/>
            <person name="Giersch R.M."/>
            <person name="Beal B.F."/>
            <person name="Arriagada G."/>
            <person name="Davis B.W."/>
            <person name="Ostrander E.A."/>
            <person name="Goff S.P."/>
            <person name="Metzger M.J."/>
        </authorList>
    </citation>
    <scope>NUCLEOTIDE SEQUENCE</scope>
    <source>
        <strain evidence="2">MELC-2E11</strain>
        <tissue evidence="2">Siphon/mantle</tissue>
    </source>
</reference>
<keyword evidence="1" id="KW-0732">Signal</keyword>
<dbReference type="Proteomes" id="UP001164746">
    <property type="component" value="Chromosome 7"/>
</dbReference>
<sequence length="260" mass="29979">MFSVVFLLLASRLLWRYTKDKASEYDKLRISGTCINAHVKRTITSFMYHIGYSKNRRLSGLGMDTSSFFCIPDPNMTRDAFWQNVVRCSCMMSSCGLHSHKSALLVNARPSRTRAFQEMPFVTVMYVKLFQSIKTIRAHIYLPGNVDILFALRGSTTAHCFLIPIEEYDSPLPPTKSLIWRSHWVSFRQDMKCCITYGKVILNCRVSKCHDRRRNEEQELLVGDMLDAQHQNVDEIRHAKINRGCLPLTAVMPYEAVVKT</sequence>
<gene>
    <name evidence="2" type="ORF">MAR_035809</name>
</gene>
<protein>
    <submittedName>
        <fullName evidence="2">Uncharacterized protein</fullName>
    </submittedName>
</protein>
<proteinExistence type="predicted"/>
<evidence type="ECO:0000256" key="1">
    <source>
        <dbReference type="SAM" id="SignalP"/>
    </source>
</evidence>
<feature type="chain" id="PRO_5046840885" evidence="1">
    <location>
        <begin position="23"/>
        <end position="260"/>
    </location>
</feature>
<keyword evidence="3" id="KW-1185">Reference proteome</keyword>
<dbReference type="EMBL" id="CP111018">
    <property type="protein sequence ID" value="WAR10733.1"/>
    <property type="molecule type" value="Genomic_DNA"/>
</dbReference>
<name>A0ABY7EQ81_MYAAR</name>
<accession>A0ABY7EQ81</accession>
<evidence type="ECO:0000313" key="2">
    <source>
        <dbReference type="EMBL" id="WAR10733.1"/>
    </source>
</evidence>